<dbReference type="InterPro" id="IPR010982">
    <property type="entry name" value="Lambda_DNA-bd_dom_sf"/>
</dbReference>
<dbReference type="AlphaFoldDB" id="A0A7H0YHC1"/>
<dbReference type="SUPFAM" id="SSF47413">
    <property type="entry name" value="lambda repressor-like DNA-binding domains"/>
    <property type="match status" value="1"/>
</dbReference>
<gene>
    <name evidence="2" type="ORF">IAQ67_28635</name>
</gene>
<dbReference type="Gene3D" id="1.10.260.40">
    <property type="entry name" value="lambda repressor-like DNA-binding domains"/>
    <property type="match status" value="1"/>
</dbReference>
<dbReference type="Proteomes" id="UP000516384">
    <property type="component" value="Plasmid pPlas1"/>
</dbReference>
<keyword evidence="2" id="KW-0614">Plasmid</keyword>
<dbReference type="GO" id="GO:0003677">
    <property type="term" value="F:DNA binding"/>
    <property type="evidence" value="ECO:0007669"/>
    <property type="project" value="InterPro"/>
</dbReference>
<reference evidence="2 3" key="1">
    <citation type="submission" date="2020-09" db="EMBL/GenBank/DDBJ databases">
        <title>Characterization of Paenibacillus peoriae strain ZF390 with broad-spectrum antimicrobial activity as a potential biocontrol agent.</title>
        <authorList>
            <person name="Li L."/>
            <person name="Zhao Y."/>
            <person name="Li B."/>
            <person name="Xie X."/>
        </authorList>
    </citation>
    <scope>NUCLEOTIDE SEQUENCE [LARGE SCALE GENOMIC DNA]</scope>
    <source>
        <strain evidence="2 3">ZF390</strain>
        <plasmid evidence="2 3">pPlas1</plasmid>
    </source>
</reference>
<sequence length="123" mass="13933">MAKTMLTYTTVNNLGERIQKMQRDHILRSRGETILIGKILEDIGKYCGVGSDAIDKVKMHINQPSLPLAMKIAEYFKCRPDEIFTLVPIRCSHCGAEWDGANRETTKRLICGSCKQVFEPTMN</sequence>
<accession>A0A7H0YHC1</accession>
<dbReference type="RefSeq" id="WP_190299786.1">
    <property type="nucleotide sequence ID" value="NZ_CP061173.1"/>
</dbReference>
<name>A0A7H0YHC1_9BACL</name>
<dbReference type="PROSITE" id="PS50943">
    <property type="entry name" value="HTH_CROC1"/>
    <property type="match status" value="1"/>
</dbReference>
<evidence type="ECO:0000313" key="3">
    <source>
        <dbReference type="Proteomes" id="UP000516384"/>
    </source>
</evidence>
<protein>
    <recommendedName>
        <fullName evidence="1">HTH cro/C1-type domain-containing protein</fullName>
    </recommendedName>
</protein>
<feature type="domain" description="HTH cro/C1-type" evidence="1">
    <location>
        <begin position="64"/>
        <end position="83"/>
    </location>
</feature>
<proteinExistence type="predicted"/>
<geneLocation type="plasmid" evidence="2 3">
    <name>pPlas1</name>
</geneLocation>
<evidence type="ECO:0000313" key="2">
    <source>
        <dbReference type="EMBL" id="QNR70479.1"/>
    </source>
</evidence>
<organism evidence="2 3">
    <name type="scientific">Paenibacillus peoriae</name>
    <dbReference type="NCBI Taxonomy" id="59893"/>
    <lineage>
        <taxon>Bacteria</taxon>
        <taxon>Bacillati</taxon>
        <taxon>Bacillota</taxon>
        <taxon>Bacilli</taxon>
        <taxon>Bacillales</taxon>
        <taxon>Paenibacillaceae</taxon>
        <taxon>Paenibacillus</taxon>
    </lineage>
</organism>
<evidence type="ECO:0000259" key="1">
    <source>
        <dbReference type="PROSITE" id="PS50943"/>
    </source>
</evidence>
<dbReference type="EMBL" id="CP061173">
    <property type="protein sequence ID" value="QNR70479.1"/>
    <property type="molecule type" value="Genomic_DNA"/>
</dbReference>
<dbReference type="InterPro" id="IPR001387">
    <property type="entry name" value="Cro/C1-type_HTH"/>
</dbReference>